<organism evidence="3 4">
    <name type="scientific">Tritrichomonas musculus</name>
    <dbReference type="NCBI Taxonomy" id="1915356"/>
    <lineage>
        <taxon>Eukaryota</taxon>
        <taxon>Metamonada</taxon>
        <taxon>Parabasalia</taxon>
        <taxon>Tritrichomonadida</taxon>
        <taxon>Tritrichomonadidae</taxon>
        <taxon>Tritrichomonas</taxon>
    </lineage>
</organism>
<gene>
    <name evidence="3" type="ORF">M9Y10_002496</name>
</gene>
<comment type="caution">
    <text evidence="3">The sequence shown here is derived from an EMBL/GenBank/DDBJ whole genome shotgun (WGS) entry which is preliminary data.</text>
</comment>
<dbReference type="Proteomes" id="UP001470230">
    <property type="component" value="Unassembled WGS sequence"/>
</dbReference>
<evidence type="ECO:0000256" key="1">
    <source>
        <dbReference type="SAM" id="MobiDB-lite"/>
    </source>
</evidence>
<dbReference type="EMBL" id="JAPFFF010000001">
    <property type="protein sequence ID" value="KAK8900173.1"/>
    <property type="molecule type" value="Genomic_DNA"/>
</dbReference>
<evidence type="ECO:0000313" key="4">
    <source>
        <dbReference type="Proteomes" id="UP001470230"/>
    </source>
</evidence>
<evidence type="ECO:0000313" key="3">
    <source>
        <dbReference type="EMBL" id="KAK8900173.1"/>
    </source>
</evidence>
<name>A0ABR2L9Z2_9EUKA</name>
<protein>
    <recommendedName>
        <fullName evidence="2">Nucleoplasmin-like domain-containing protein</fullName>
    </recommendedName>
</protein>
<accession>A0ABR2L9Z2</accession>
<dbReference type="Pfam" id="PF17800">
    <property type="entry name" value="NPL"/>
    <property type="match status" value="1"/>
</dbReference>
<feature type="domain" description="Nucleoplasmin-like" evidence="2">
    <location>
        <begin position="6"/>
        <end position="122"/>
    </location>
</feature>
<keyword evidence="4" id="KW-1185">Reference proteome</keyword>
<reference evidence="3 4" key="1">
    <citation type="submission" date="2024-04" db="EMBL/GenBank/DDBJ databases">
        <title>Tritrichomonas musculus Genome.</title>
        <authorList>
            <person name="Alves-Ferreira E."/>
            <person name="Grigg M."/>
            <person name="Lorenzi H."/>
            <person name="Galac M."/>
        </authorList>
    </citation>
    <scope>NUCLEOTIDE SEQUENCE [LARGE SCALE GENOMIC DNA]</scope>
    <source>
        <strain evidence="3 4">EAF2021</strain>
    </source>
</reference>
<evidence type="ECO:0000259" key="2">
    <source>
        <dbReference type="Pfam" id="PF17800"/>
    </source>
</evidence>
<proteinExistence type="predicted"/>
<dbReference type="InterPro" id="IPR041232">
    <property type="entry name" value="NPL"/>
</dbReference>
<sequence length="177" mass="19910">MSQESFWSMKIAPGQVCKIDLPEATELKLTNACIVPNTPTLPIKGISFQSNPMFQPPSTLIRLYIQTGNYATNNDMILLGTFIPGKIEHQILQFTIRQNRFVYISLHNVSSGSEGEVIHICGKLSTINDNSEVSEYEEEEENSNQDNDQTDSNDNNNSNHQHKFDFSEPSVLRAFGL</sequence>
<feature type="region of interest" description="Disordered" evidence="1">
    <location>
        <begin position="131"/>
        <end position="163"/>
    </location>
</feature>
<feature type="compositionally biased region" description="Acidic residues" evidence="1">
    <location>
        <begin position="132"/>
        <end position="151"/>
    </location>
</feature>